<dbReference type="STRING" id="400727.A0A2T7PUN1"/>
<dbReference type="Proteomes" id="UP000245119">
    <property type="component" value="Linkage Group LG2"/>
</dbReference>
<gene>
    <name evidence="4" type="ORF">C0Q70_04130</name>
</gene>
<feature type="region of interest" description="Disordered" evidence="2">
    <location>
        <begin position="440"/>
        <end position="465"/>
    </location>
</feature>
<dbReference type="AlphaFoldDB" id="A0A2T7PUN1"/>
<dbReference type="Gene3D" id="2.60.40.640">
    <property type="match status" value="2"/>
</dbReference>
<name>A0A2T7PUN1_POMCA</name>
<evidence type="ECO:0000313" key="5">
    <source>
        <dbReference type="Proteomes" id="UP000245119"/>
    </source>
</evidence>
<proteinExistence type="inferred from homology"/>
<evidence type="ECO:0000256" key="1">
    <source>
        <dbReference type="ARBA" id="ARBA00005298"/>
    </source>
</evidence>
<comment type="similarity">
    <text evidence="1">Belongs to the arrestin family.</text>
</comment>
<feature type="domain" description="Arrestin C-terminal-like" evidence="3">
    <location>
        <begin position="299"/>
        <end position="432"/>
    </location>
</feature>
<dbReference type="InterPro" id="IPR011021">
    <property type="entry name" value="Arrestin-like_N"/>
</dbReference>
<reference evidence="4 5" key="1">
    <citation type="submission" date="2018-04" db="EMBL/GenBank/DDBJ databases">
        <title>The genome of golden apple snail Pomacea canaliculata provides insight into stress tolerance and invasive adaptation.</title>
        <authorList>
            <person name="Liu C."/>
            <person name="Liu B."/>
            <person name="Ren Y."/>
            <person name="Zhang Y."/>
            <person name="Wang H."/>
            <person name="Li S."/>
            <person name="Jiang F."/>
            <person name="Yin L."/>
            <person name="Zhang G."/>
            <person name="Qian W."/>
            <person name="Fan W."/>
        </authorList>
    </citation>
    <scope>NUCLEOTIDE SEQUENCE [LARGE SCALE GENOMIC DNA]</scope>
    <source>
        <strain evidence="4">SZHN2017</strain>
        <tissue evidence="4">Muscle</tissue>
    </source>
</reference>
<sequence>MWARFTSQRGTIPPGGTMTWGDNDPSVALPSGLIPLGSRMFKHKCFYQLEFTVVPAGMASDMHLSLPVLVGGTMPESVQEEVNRNIHGIYINLLARQILLQQLADTLGKPLSCLFKSKRKGLEVSYHLVDVHSVESGLLNQEVKVRLRGRAKVQLVREENGTTRTLYQTQTYLDKRLGVQDMQRLPESDNLPQGTGLFAFEFLLPPGLPPSFTSPLGGWPICGDTIFQMGLVEEDYIISQCGFLCYCLDLLRRDRGREVIRFRQLIHIITRPSLGVDASASQPVERELHHARHWFCCVASKDILFKAWLDQPEVIMGDKIPFHAEITNNSDIFVKSSYITLIATWVFHAMDETEVKSEKIKSFKKVKRCAIPPGESMTWGDNDEPLVLPADLTPTGPPNCSIMEVSYELSFTVVPRGMFSSMKVRLPITATFGLTQSDRERLAAETSHGNACLQGGGGSENTDSKDIEANVADTPHRMRKKLDPVTTFLM</sequence>
<organism evidence="4 5">
    <name type="scientific">Pomacea canaliculata</name>
    <name type="common">Golden apple snail</name>
    <dbReference type="NCBI Taxonomy" id="400727"/>
    <lineage>
        <taxon>Eukaryota</taxon>
        <taxon>Metazoa</taxon>
        <taxon>Spiralia</taxon>
        <taxon>Lophotrochozoa</taxon>
        <taxon>Mollusca</taxon>
        <taxon>Gastropoda</taxon>
        <taxon>Caenogastropoda</taxon>
        <taxon>Architaenioglossa</taxon>
        <taxon>Ampullarioidea</taxon>
        <taxon>Ampullariidae</taxon>
        <taxon>Pomacea</taxon>
    </lineage>
</organism>
<dbReference type="Pfam" id="PF02752">
    <property type="entry name" value="Arrestin_C"/>
    <property type="match status" value="1"/>
</dbReference>
<dbReference type="SMART" id="SM01017">
    <property type="entry name" value="Arrestin_C"/>
    <property type="match status" value="1"/>
</dbReference>
<comment type="caution">
    <text evidence="4">The sequence shown here is derived from an EMBL/GenBank/DDBJ whole genome shotgun (WGS) entry which is preliminary data.</text>
</comment>
<dbReference type="GO" id="GO:0005737">
    <property type="term" value="C:cytoplasm"/>
    <property type="evidence" value="ECO:0007669"/>
    <property type="project" value="TreeGrafter"/>
</dbReference>
<dbReference type="InterPro" id="IPR011022">
    <property type="entry name" value="Arrestin_C-like"/>
</dbReference>
<protein>
    <recommendedName>
        <fullName evidence="3">Arrestin C-terminal-like domain-containing protein</fullName>
    </recommendedName>
</protein>
<evidence type="ECO:0000259" key="3">
    <source>
        <dbReference type="SMART" id="SM01017"/>
    </source>
</evidence>
<keyword evidence="5" id="KW-1185">Reference proteome</keyword>
<dbReference type="GO" id="GO:0015031">
    <property type="term" value="P:protein transport"/>
    <property type="evidence" value="ECO:0007669"/>
    <property type="project" value="TreeGrafter"/>
</dbReference>
<dbReference type="InterPro" id="IPR014756">
    <property type="entry name" value="Ig_E-set"/>
</dbReference>
<dbReference type="SUPFAM" id="SSF81296">
    <property type="entry name" value="E set domains"/>
    <property type="match status" value="1"/>
</dbReference>
<dbReference type="InterPro" id="IPR014752">
    <property type="entry name" value="Arrestin-like_C"/>
</dbReference>
<evidence type="ECO:0000313" key="4">
    <source>
        <dbReference type="EMBL" id="PVD37135.1"/>
    </source>
</evidence>
<dbReference type="InterPro" id="IPR050357">
    <property type="entry name" value="Arrestin_domain-protein"/>
</dbReference>
<accession>A0A2T7PUN1</accession>
<evidence type="ECO:0000256" key="2">
    <source>
        <dbReference type="SAM" id="MobiDB-lite"/>
    </source>
</evidence>
<dbReference type="Pfam" id="PF00339">
    <property type="entry name" value="Arrestin_N"/>
    <property type="match status" value="1"/>
</dbReference>
<dbReference type="PANTHER" id="PTHR11188:SF17">
    <property type="entry name" value="FI21816P1"/>
    <property type="match status" value="1"/>
</dbReference>
<dbReference type="OrthoDB" id="6215970at2759"/>
<dbReference type="EMBL" id="PZQS01000002">
    <property type="protein sequence ID" value="PVD37135.1"/>
    <property type="molecule type" value="Genomic_DNA"/>
</dbReference>
<dbReference type="PANTHER" id="PTHR11188">
    <property type="entry name" value="ARRESTIN DOMAIN CONTAINING PROTEIN"/>
    <property type="match status" value="1"/>
</dbReference>